<sequence length="139" mass="15840">MLNKSSGGPLAWKSKIRPQQSADRLRYLTLDLASDPHARAAIEAYADSCAAELPWLADILRSRLERLNRSVDRVQDRFPGHQAGLQEDQVAPMPLTYCEQTARRLIAFACMCARAREDHSDAAWDHVMKSFDRMLIQMR</sequence>
<name>A0A226WNT0_CABSO</name>
<dbReference type="OrthoDB" id="9108797at2"/>
<gene>
    <name evidence="1" type="ORF">BSU04_40040</name>
</gene>
<dbReference type="GO" id="GO:0008233">
    <property type="term" value="F:peptidase activity"/>
    <property type="evidence" value="ECO:0007669"/>
    <property type="project" value="UniProtKB-KW"/>
</dbReference>
<protein>
    <submittedName>
        <fullName evidence="1">ATP-dependent Zn protease</fullName>
    </submittedName>
</protein>
<dbReference type="AlphaFoldDB" id="A0A226WNT0"/>
<keyword evidence="1" id="KW-0378">Hydrolase</keyword>
<reference evidence="2" key="1">
    <citation type="submission" date="2017-01" db="EMBL/GenBank/DDBJ databases">
        <title>Genome Analysis of Deinococcus marmoris KOPRI26562.</title>
        <authorList>
            <person name="Kim J.H."/>
            <person name="Oh H.-M."/>
        </authorList>
    </citation>
    <scope>NUCLEOTIDE SEQUENCE [LARGE SCALE GENOMIC DNA]</scope>
    <source>
        <strain evidence="2">PAMC 26633</strain>
    </source>
</reference>
<dbReference type="Proteomes" id="UP000214720">
    <property type="component" value="Unassembled WGS sequence"/>
</dbReference>
<dbReference type="GO" id="GO:0006508">
    <property type="term" value="P:proteolysis"/>
    <property type="evidence" value="ECO:0007669"/>
    <property type="project" value="UniProtKB-KW"/>
</dbReference>
<evidence type="ECO:0000313" key="2">
    <source>
        <dbReference type="Proteomes" id="UP000214720"/>
    </source>
</evidence>
<comment type="caution">
    <text evidence="1">The sequence shown here is derived from an EMBL/GenBank/DDBJ whole genome shotgun (WGS) entry which is preliminary data.</text>
</comment>
<organism evidence="1 2">
    <name type="scientific">Caballeronia sordidicola</name>
    <name type="common">Burkholderia sordidicola</name>
    <dbReference type="NCBI Taxonomy" id="196367"/>
    <lineage>
        <taxon>Bacteria</taxon>
        <taxon>Pseudomonadati</taxon>
        <taxon>Pseudomonadota</taxon>
        <taxon>Betaproteobacteria</taxon>
        <taxon>Burkholderiales</taxon>
        <taxon>Burkholderiaceae</taxon>
        <taxon>Caballeronia</taxon>
    </lineage>
</organism>
<accession>A0A226WNT0</accession>
<evidence type="ECO:0000313" key="1">
    <source>
        <dbReference type="EMBL" id="OXC72842.1"/>
    </source>
</evidence>
<keyword evidence="1" id="KW-0645">Protease</keyword>
<dbReference type="EMBL" id="MTHB01000262">
    <property type="protein sequence ID" value="OXC72842.1"/>
    <property type="molecule type" value="Genomic_DNA"/>
</dbReference>
<proteinExistence type="predicted"/>